<feature type="transmembrane region" description="Helical" evidence="6">
    <location>
        <begin position="510"/>
        <end position="533"/>
    </location>
</feature>
<dbReference type="GO" id="GO:0005886">
    <property type="term" value="C:plasma membrane"/>
    <property type="evidence" value="ECO:0007669"/>
    <property type="project" value="UniProtKB-SubCell"/>
</dbReference>
<dbReference type="Pfam" id="PF00482">
    <property type="entry name" value="T2SSF"/>
    <property type="match status" value="2"/>
</dbReference>
<dbReference type="EMBL" id="LYOS01000007">
    <property type="protein sequence ID" value="OFV67159.1"/>
    <property type="molecule type" value="Genomic_DNA"/>
</dbReference>
<evidence type="ECO:0000256" key="3">
    <source>
        <dbReference type="ARBA" id="ARBA00022692"/>
    </source>
</evidence>
<evidence type="ECO:0000256" key="6">
    <source>
        <dbReference type="SAM" id="Phobius"/>
    </source>
</evidence>
<dbReference type="PANTHER" id="PTHR35402:SF1">
    <property type="entry name" value="TYPE II SECRETION SYSTEM PROTEIN GSPF DOMAIN-CONTAINING PROTEIN"/>
    <property type="match status" value="1"/>
</dbReference>
<dbReference type="Gene3D" id="1.20.81.30">
    <property type="entry name" value="Type II secretion system (T2SS), domain F"/>
    <property type="match status" value="1"/>
</dbReference>
<keyword evidence="2" id="KW-1003">Cell membrane</keyword>
<name>A0A1F2P782_9EURY</name>
<comment type="subcellular location">
    <subcellularLocation>
        <location evidence="1">Cell membrane</location>
        <topology evidence="1">Multi-pass membrane protein</topology>
    </subcellularLocation>
</comment>
<feature type="transmembrane region" description="Helical" evidence="6">
    <location>
        <begin position="346"/>
        <end position="363"/>
    </location>
</feature>
<dbReference type="InterPro" id="IPR018076">
    <property type="entry name" value="T2SS_GspF_dom"/>
</dbReference>
<feature type="transmembrane region" description="Helical" evidence="6">
    <location>
        <begin position="596"/>
        <end position="613"/>
    </location>
</feature>
<keyword evidence="5 6" id="KW-0472">Membrane</keyword>
<dbReference type="Proteomes" id="UP000186940">
    <property type="component" value="Unassembled WGS sequence"/>
</dbReference>
<organism evidence="8 9">
    <name type="scientific">Candidatus Syntropharchaeum caldarium</name>
    <dbReference type="NCBI Taxonomy" id="1838285"/>
    <lineage>
        <taxon>Archaea</taxon>
        <taxon>Methanobacteriati</taxon>
        <taxon>Methanobacteriota</taxon>
        <taxon>Stenosarchaea group</taxon>
        <taxon>Methanomicrobia</taxon>
        <taxon>Methanosarcinales</taxon>
        <taxon>ANME-2 cluster</taxon>
        <taxon>Candidatus Syntropharchaeum</taxon>
    </lineage>
</organism>
<proteinExistence type="predicted"/>
<feature type="transmembrane region" description="Helical" evidence="6">
    <location>
        <begin position="375"/>
        <end position="393"/>
    </location>
</feature>
<dbReference type="PANTHER" id="PTHR35402">
    <property type="entry name" value="INTEGRAL MEMBRANE PROTEIN-RELATED"/>
    <property type="match status" value="1"/>
</dbReference>
<gene>
    <name evidence="8" type="ORF">SCAL_001693</name>
</gene>
<feature type="domain" description="Type II secretion system protein GspF" evidence="7">
    <location>
        <begin position="118"/>
        <end position="244"/>
    </location>
</feature>
<evidence type="ECO:0000256" key="2">
    <source>
        <dbReference type="ARBA" id="ARBA00022475"/>
    </source>
</evidence>
<evidence type="ECO:0000259" key="7">
    <source>
        <dbReference type="Pfam" id="PF00482"/>
    </source>
</evidence>
<feature type="transmembrane region" description="Helical" evidence="6">
    <location>
        <begin position="230"/>
        <end position="252"/>
    </location>
</feature>
<keyword evidence="3 6" id="KW-0812">Transmembrane</keyword>
<protein>
    <submittedName>
        <fullName evidence="8">Type II secretion system F domain protein</fullName>
    </submittedName>
</protein>
<dbReference type="STRING" id="1838285.SCAL_001693"/>
<comment type="caution">
    <text evidence="8">The sequence shown here is derived from an EMBL/GenBank/DDBJ whole genome shotgun (WGS) entry which is preliminary data.</text>
</comment>
<keyword evidence="9" id="KW-1185">Reference proteome</keyword>
<accession>A0A1F2P782</accession>
<evidence type="ECO:0000256" key="4">
    <source>
        <dbReference type="ARBA" id="ARBA00022989"/>
    </source>
</evidence>
<feature type="transmembrane region" description="Helical" evidence="6">
    <location>
        <begin position="43"/>
        <end position="64"/>
    </location>
</feature>
<evidence type="ECO:0000256" key="1">
    <source>
        <dbReference type="ARBA" id="ARBA00004651"/>
    </source>
</evidence>
<evidence type="ECO:0000313" key="9">
    <source>
        <dbReference type="Proteomes" id="UP000186940"/>
    </source>
</evidence>
<dbReference type="InterPro" id="IPR042094">
    <property type="entry name" value="T2SS_GspF_sf"/>
</dbReference>
<keyword evidence="4 6" id="KW-1133">Transmembrane helix</keyword>
<evidence type="ECO:0000256" key="5">
    <source>
        <dbReference type="ARBA" id="ARBA00023136"/>
    </source>
</evidence>
<sequence length="615" mass="69267">MFSIAYRIFGGSVQKKDLSALSLDLRRARIPIPAAIYLSTSRLIASFLAIFGGFIGVLAGYAIVPYPDLAGFILILSAGSLGAILFYLLTMRTCLVYPTFRMNTRKMKIERGLLHGINYLYAMAKGGMGMIDAFRSLHRHEEVYGECAVEAGYIVRDVEYFGLDLKTALMRASKNTPSEKFRDFIEGLISVMNTGGSIENYLATRSEQYQELAEEDNNFFLDTLGMLAECYVTVFVAAPLFLITIVLVLGMLKSGTLLILAIIVYVLIPIGTSLFIILLDAITTRTDEEAPSFIRLKKLNVFDDVHTIEGDGESIVDALKWYAKVERIRFFLRSPFRFFIEKPYRSFYISLPLTLIYLLELLHPSWQIPTDFDRSIFYATILLLLPYSLFFEIRAKRIRDIERMVPEFLRRLKSINETGLHLVDSIRVMIRSNMGVLTSEIVRVASSIEWGNTVGEALRKLEVRVKTGALSRAITLLVDADRATGNLRDILSIAALNAEIMQRLRERRSAAMSIYLIIVYITFAVFLFTIYIITTKFLGGMPKIPIEGAEEFLSVDYDLSLYEKVLFHGSLLQGFFSGIVGGQMSSGNPYSGIKHAIVMMIAAYLVFVFLIWGEG</sequence>
<dbReference type="AlphaFoldDB" id="A0A1F2P782"/>
<evidence type="ECO:0000313" key="8">
    <source>
        <dbReference type="EMBL" id="OFV67159.1"/>
    </source>
</evidence>
<feature type="transmembrane region" description="Helical" evidence="6">
    <location>
        <begin position="258"/>
        <end position="279"/>
    </location>
</feature>
<feature type="transmembrane region" description="Helical" evidence="6">
    <location>
        <begin position="70"/>
        <end position="97"/>
    </location>
</feature>
<dbReference type="InterPro" id="IPR056569">
    <property type="entry name" value="ArlJ-like"/>
</dbReference>
<reference evidence="8" key="1">
    <citation type="submission" date="2016-05" db="EMBL/GenBank/DDBJ databases">
        <title>Microbial consortia oxidize butane by reversing methanogenesis.</title>
        <authorList>
            <person name="Laso-Perez R."/>
            <person name="Richter M."/>
            <person name="Wegener G."/>
            <person name="Musat F."/>
        </authorList>
    </citation>
    <scope>NUCLEOTIDE SEQUENCE [LARGE SCALE GENOMIC DNA]</scope>
    <source>
        <strain evidence="8">BOX2</strain>
    </source>
</reference>
<feature type="domain" description="Type II secretion system protein GspF" evidence="7">
    <location>
        <begin position="408"/>
        <end position="534"/>
    </location>
</feature>